<dbReference type="AlphaFoldDB" id="A0AA41A038"/>
<evidence type="ECO:0000313" key="2">
    <source>
        <dbReference type="EMBL" id="MBB4609833.1"/>
    </source>
</evidence>
<protein>
    <submittedName>
        <fullName evidence="3">Uncharacterized protein</fullName>
    </submittedName>
</protein>
<keyword evidence="4" id="KW-1185">Reference proteome</keyword>
<dbReference type="EMBL" id="JAFHKU010000127">
    <property type="protein sequence ID" value="MBN3558324.1"/>
    <property type="molecule type" value="Genomic_DNA"/>
</dbReference>
<evidence type="ECO:0000256" key="1">
    <source>
        <dbReference type="SAM" id="Phobius"/>
    </source>
</evidence>
<feature type="transmembrane region" description="Helical" evidence="1">
    <location>
        <begin position="16"/>
        <end position="37"/>
    </location>
</feature>
<dbReference type="EMBL" id="JACHNX010000007">
    <property type="protein sequence ID" value="MBB4609833.1"/>
    <property type="molecule type" value="Genomic_DNA"/>
</dbReference>
<sequence length="140" mass="15088">MNLVEKAEQRSRLRAALFYALATILPLMTILALAGPGESTTRLLLWLLIIGLAALNLSSLPFRWSRCGPVSRLMNDETTKDHRRSSFAAGFWAMILSAATTMVVATFQPLGAAALGRITITAGLTAALIAFATLELRASR</sequence>
<feature type="transmembrane region" description="Helical" evidence="1">
    <location>
        <begin position="43"/>
        <end position="64"/>
    </location>
</feature>
<dbReference type="Proteomes" id="UP000704529">
    <property type="component" value="Unassembled WGS sequence"/>
</dbReference>
<gene>
    <name evidence="2" type="ORF">GGQ89_002058</name>
    <name evidence="3" type="ORF">JYA60_08800</name>
</gene>
<keyword evidence="1" id="KW-0812">Transmembrane</keyword>
<accession>A0AA41A038</accession>
<keyword evidence="1" id="KW-1133">Transmembrane helix</keyword>
<proteinExistence type="predicted"/>
<name>A0AA41A038_9SPHN</name>
<reference evidence="3" key="2">
    <citation type="submission" date="2021-01" db="EMBL/GenBank/DDBJ databases">
        <title>Genome Sequencing of Type Strains.</title>
        <authorList>
            <person name="Lemaire J.F."/>
            <person name="Inderbitzin P."/>
            <person name="Collins S.B."/>
            <person name="Wespe N."/>
            <person name="Knight-Connoni V."/>
        </authorList>
    </citation>
    <scope>NUCLEOTIDE SEQUENCE</scope>
    <source>
        <strain evidence="3">DSM 14562</strain>
    </source>
</reference>
<evidence type="ECO:0000313" key="5">
    <source>
        <dbReference type="Proteomes" id="UP000704529"/>
    </source>
</evidence>
<evidence type="ECO:0000313" key="3">
    <source>
        <dbReference type="EMBL" id="MBN3558324.1"/>
    </source>
</evidence>
<comment type="caution">
    <text evidence="3">The sequence shown here is derived from an EMBL/GenBank/DDBJ whole genome shotgun (WGS) entry which is preliminary data.</text>
</comment>
<reference evidence="2 4" key="1">
    <citation type="submission" date="2020-08" db="EMBL/GenBank/DDBJ databases">
        <title>Genomic Encyclopedia of Type Strains, Phase IV (KMG-IV): sequencing the most valuable type-strain genomes for metagenomic binning, comparative biology and taxonomic classification.</title>
        <authorList>
            <person name="Goeker M."/>
        </authorList>
    </citation>
    <scope>NUCLEOTIDE SEQUENCE [LARGE SCALE GENOMIC DNA]</scope>
    <source>
        <strain evidence="2 4">DSM 14562</strain>
    </source>
</reference>
<feature type="transmembrane region" description="Helical" evidence="1">
    <location>
        <begin position="85"/>
        <end position="108"/>
    </location>
</feature>
<dbReference type="Proteomes" id="UP000584663">
    <property type="component" value="Unassembled WGS sequence"/>
</dbReference>
<evidence type="ECO:0000313" key="4">
    <source>
        <dbReference type="Proteomes" id="UP000584663"/>
    </source>
</evidence>
<organism evidence="3 5">
    <name type="scientific">Sphingomonas yabuuchiae</name>
    <dbReference type="NCBI Taxonomy" id="172044"/>
    <lineage>
        <taxon>Bacteria</taxon>
        <taxon>Pseudomonadati</taxon>
        <taxon>Pseudomonadota</taxon>
        <taxon>Alphaproteobacteria</taxon>
        <taxon>Sphingomonadales</taxon>
        <taxon>Sphingomonadaceae</taxon>
        <taxon>Sphingomonas</taxon>
    </lineage>
</organism>
<keyword evidence="1" id="KW-0472">Membrane</keyword>
<feature type="transmembrane region" description="Helical" evidence="1">
    <location>
        <begin position="114"/>
        <end position="134"/>
    </location>
</feature>
<dbReference type="RefSeq" id="WP_056438568.1">
    <property type="nucleotide sequence ID" value="NZ_JACHNX010000007.1"/>
</dbReference>